<dbReference type="InterPro" id="IPR009057">
    <property type="entry name" value="Homeodomain-like_sf"/>
</dbReference>
<evidence type="ECO:0000256" key="2">
    <source>
        <dbReference type="ARBA" id="ARBA00022741"/>
    </source>
</evidence>
<evidence type="ECO:0000256" key="1">
    <source>
        <dbReference type="ARBA" id="ARBA00022553"/>
    </source>
</evidence>
<feature type="domain" description="Sigma-54 factor interaction" evidence="8">
    <location>
        <begin position="140"/>
        <end position="369"/>
    </location>
</feature>
<dbReference type="SMART" id="SM00382">
    <property type="entry name" value="AAA"/>
    <property type="match status" value="1"/>
</dbReference>
<dbReference type="PROSITE" id="PS50045">
    <property type="entry name" value="SIGMA54_INTERACT_4"/>
    <property type="match status" value="1"/>
</dbReference>
<evidence type="ECO:0000313" key="11">
    <source>
        <dbReference type="Proteomes" id="UP000194798"/>
    </source>
</evidence>
<keyword evidence="5" id="KW-0805">Transcription regulation</keyword>
<dbReference type="AlphaFoldDB" id="A0A251XB31"/>
<name>A0A251XB31_9GAMM</name>
<evidence type="ECO:0000256" key="5">
    <source>
        <dbReference type="ARBA" id="ARBA00023015"/>
    </source>
</evidence>
<dbReference type="RefSeq" id="WP_086487166.1">
    <property type="nucleotide sequence ID" value="NZ_MSLT01000006.1"/>
</dbReference>
<feature type="modified residue" description="4-aspartylphosphate" evidence="7">
    <location>
        <position position="56"/>
    </location>
</feature>
<dbReference type="SMART" id="SM00448">
    <property type="entry name" value="REC"/>
    <property type="match status" value="1"/>
</dbReference>
<gene>
    <name evidence="10" type="ORF">TPSD3_03345</name>
</gene>
<dbReference type="Pfam" id="PF25601">
    <property type="entry name" value="AAA_lid_14"/>
    <property type="match status" value="1"/>
</dbReference>
<evidence type="ECO:0000259" key="8">
    <source>
        <dbReference type="PROSITE" id="PS50045"/>
    </source>
</evidence>
<evidence type="ECO:0000256" key="3">
    <source>
        <dbReference type="ARBA" id="ARBA00022840"/>
    </source>
</evidence>
<evidence type="ECO:0000313" key="10">
    <source>
        <dbReference type="EMBL" id="OUD15569.1"/>
    </source>
</evidence>
<keyword evidence="6" id="KW-0804">Transcription</keyword>
<dbReference type="SUPFAM" id="SSF52172">
    <property type="entry name" value="CheY-like"/>
    <property type="match status" value="1"/>
</dbReference>
<dbReference type="PROSITE" id="PS00676">
    <property type="entry name" value="SIGMA54_INTERACT_2"/>
    <property type="match status" value="1"/>
</dbReference>
<comment type="caution">
    <text evidence="10">The sequence shown here is derived from an EMBL/GenBank/DDBJ whole genome shotgun (WGS) entry which is preliminary data.</text>
</comment>
<dbReference type="OrthoDB" id="5297379at2"/>
<dbReference type="InterPro" id="IPR002078">
    <property type="entry name" value="Sigma_54_int"/>
</dbReference>
<dbReference type="InterPro" id="IPR011006">
    <property type="entry name" value="CheY-like_superfamily"/>
</dbReference>
<dbReference type="SUPFAM" id="SSF52540">
    <property type="entry name" value="P-loop containing nucleoside triphosphate hydrolases"/>
    <property type="match status" value="1"/>
</dbReference>
<evidence type="ECO:0000256" key="4">
    <source>
        <dbReference type="ARBA" id="ARBA00023012"/>
    </source>
</evidence>
<dbReference type="GO" id="GO:0005524">
    <property type="term" value="F:ATP binding"/>
    <property type="evidence" value="ECO:0007669"/>
    <property type="project" value="UniProtKB-KW"/>
</dbReference>
<evidence type="ECO:0000256" key="6">
    <source>
        <dbReference type="ARBA" id="ARBA00023163"/>
    </source>
</evidence>
<dbReference type="Proteomes" id="UP000194798">
    <property type="component" value="Unassembled WGS sequence"/>
</dbReference>
<reference evidence="10 11" key="1">
    <citation type="submission" date="2016-12" db="EMBL/GenBank/DDBJ databases">
        <title>Thioflexothrix psekupsii D3 genome sequencing and assembly.</title>
        <authorList>
            <person name="Fomenkov A."/>
            <person name="Vincze T."/>
            <person name="Grabovich M."/>
            <person name="Anton B.P."/>
            <person name="Dubinina G."/>
            <person name="Orlova M."/>
            <person name="Belousova E."/>
            <person name="Roberts R.J."/>
        </authorList>
    </citation>
    <scope>NUCLEOTIDE SEQUENCE [LARGE SCALE GENOMIC DNA]</scope>
    <source>
        <strain evidence="10">D3</strain>
    </source>
</reference>
<organism evidence="10 11">
    <name type="scientific">Thioflexithrix psekupsensis</name>
    <dbReference type="NCBI Taxonomy" id="1570016"/>
    <lineage>
        <taxon>Bacteria</taxon>
        <taxon>Pseudomonadati</taxon>
        <taxon>Pseudomonadota</taxon>
        <taxon>Gammaproteobacteria</taxon>
        <taxon>Thiotrichales</taxon>
        <taxon>Thioflexithrix</taxon>
    </lineage>
</organism>
<dbReference type="InterPro" id="IPR001789">
    <property type="entry name" value="Sig_transdc_resp-reg_receiver"/>
</dbReference>
<dbReference type="Gene3D" id="1.10.10.60">
    <property type="entry name" value="Homeodomain-like"/>
    <property type="match status" value="1"/>
</dbReference>
<dbReference type="FunFam" id="3.40.50.300:FF:000006">
    <property type="entry name" value="DNA-binding transcriptional regulator NtrC"/>
    <property type="match status" value="1"/>
</dbReference>
<dbReference type="InterPro" id="IPR003593">
    <property type="entry name" value="AAA+_ATPase"/>
</dbReference>
<dbReference type="PANTHER" id="PTHR32071:SF116">
    <property type="entry name" value="TRANSCRIPTIONAL REGULATORY PROTEIN GLRR"/>
    <property type="match status" value="1"/>
</dbReference>
<protein>
    <submittedName>
        <fullName evidence="10">Two-component system response regulator GlrR</fullName>
    </submittedName>
</protein>
<evidence type="ECO:0000259" key="9">
    <source>
        <dbReference type="PROSITE" id="PS50110"/>
    </source>
</evidence>
<dbReference type="SUPFAM" id="SSF46689">
    <property type="entry name" value="Homeodomain-like"/>
    <property type="match status" value="1"/>
</dbReference>
<sequence>MNVPAKTILIVDDDEDLRRLLGLRLKSAGYQVVTAESGEQALAHLSITQPQLVITDLQMSGMDGLTFFRQLHQQRPALPVLILTAHGTIPSAVTALQEGVFCYLTKPFEPDELLEQVAKALLLNTEIPLASDSEQWRADIITRNSELLELLNEAKLAAASEANIFISGESGTGKELLAQAIHRASLRHEKPFIAVNCSAIPEHLFESELFGHVRGAFTGAIAHHQGLFQAAHGGTLFLDEIGDLPLPLQTKLLRVLQERQVRAVGATQTVDIDVRIISATHLNLEQRMQSGQFREDLYYRLKVVTFNLPPLSARREDIPLLAQHFLNQLAQRNHKVITGFSPEALELLVHANLPGNVRQLFNIIEQTVVLSVSPIIPAALVQKALQTKEPDLLSFNEARSRFERDYLVQLLKIAHGNVTQAARMAKRNRTDFYKLLNRHELDPSFFKE</sequence>
<dbReference type="InterPro" id="IPR025943">
    <property type="entry name" value="Sigma_54_int_dom_ATP-bd_2"/>
</dbReference>
<dbReference type="PROSITE" id="PS50110">
    <property type="entry name" value="RESPONSE_REGULATORY"/>
    <property type="match status" value="1"/>
</dbReference>
<dbReference type="InterPro" id="IPR027417">
    <property type="entry name" value="P-loop_NTPase"/>
</dbReference>
<keyword evidence="3" id="KW-0067">ATP-binding</keyword>
<dbReference type="Gene3D" id="3.40.50.2300">
    <property type="match status" value="1"/>
</dbReference>
<dbReference type="Pfam" id="PF00158">
    <property type="entry name" value="Sigma54_activat"/>
    <property type="match status" value="1"/>
</dbReference>
<dbReference type="PANTHER" id="PTHR32071">
    <property type="entry name" value="TRANSCRIPTIONAL REGULATORY PROTEIN"/>
    <property type="match status" value="1"/>
</dbReference>
<dbReference type="FunFam" id="3.40.50.2300:FF:000018">
    <property type="entry name" value="DNA-binding transcriptional regulator NtrC"/>
    <property type="match status" value="1"/>
</dbReference>
<proteinExistence type="predicted"/>
<dbReference type="CDD" id="cd00009">
    <property type="entry name" value="AAA"/>
    <property type="match status" value="1"/>
</dbReference>
<dbReference type="PROSITE" id="PS00675">
    <property type="entry name" value="SIGMA54_INTERACT_1"/>
    <property type="match status" value="1"/>
</dbReference>
<keyword evidence="2" id="KW-0547">Nucleotide-binding</keyword>
<keyword evidence="11" id="KW-1185">Reference proteome</keyword>
<dbReference type="Pfam" id="PF00072">
    <property type="entry name" value="Response_reg"/>
    <property type="match status" value="1"/>
</dbReference>
<dbReference type="InterPro" id="IPR025662">
    <property type="entry name" value="Sigma_54_int_dom_ATP-bd_1"/>
</dbReference>
<dbReference type="GO" id="GO:0006355">
    <property type="term" value="P:regulation of DNA-templated transcription"/>
    <property type="evidence" value="ECO:0007669"/>
    <property type="project" value="InterPro"/>
</dbReference>
<dbReference type="GO" id="GO:0000160">
    <property type="term" value="P:phosphorelay signal transduction system"/>
    <property type="evidence" value="ECO:0007669"/>
    <property type="project" value="UniProtKB-KW"/>
</dbReference>
<dbReference type="EMBL" id="MSLT01000006">
    <property type="protein sequence ID" value="OUD15569.1"/>
    <property type="molecule type" value="Genomic_DNA"/>
</dbReference>
<keyword evidence="4" id="KW-0902">Two-component regulatory system</keyword>
<dbReference type="InterPro" id="IPR058031">
    <property type="entry name" value="AAA_lid_NorR"/>
</dbReference>
<keyword evidence="1 7" id="KW-0597">Phosphoprotein</keyword>
<accession>A0A251XB31</accession>
<evidence type="ECO:0000256" key="7">
    <source>
        <dbReference type="PROSITE-ProRule" id="PRU00169"/>
    </source>
</evidence>
<dbReference type="Gene3D" id="3.40.50.300">
    <property type="entry name" value="P-loop containing nucleotide triphosphate hydrolases"/>
    <property type="match status" value="1"/>
</dbReference>
<feature type="domain" description="Response regulatory" evidence="9">
    <location>
        <begin position="7"/>
        <end position="121"/>
    </location>
</feature>
<dbReference type="Gene3D" id="1.10.8.60">
    <property type="match status" value="1"/>
</dbReference>